<name>A0A2V0PP25_9CHLO</name>
<dbReference type="AlphaFoldDB" id="A0A2V0PP25"/>
<proteinExistence type="predicted"/>
<accession>A0A2V0PP25</accession>
<dbReference type="GO" id="GO:0005524">
    <property type="term" value="F:ATP binding"/>
    <property type="evidence" value="ECO:0007669"/>
    <property type="project" value="InterPro"/>
</dbReference>
<sequence length="359" mass="37572">MLAAQQARCGALVRGNGRPLPAARRAAALGAPRRSPLAVRAAAEPATAAAAPPAALFAELDGAALAYKKAPPSLKLEYSADVKSAYESLQSAGALPKWGSGAEALPARRNVFPGELRQMGIKNPDKLAVPSIRNDAAFLASCIAVFSVLAVALGQLPGDWGFFGSYLSGAMILVVMGIGSTAPGLLQGIIDQFSQIFPDYRQRVLQHEAAHFLVGYLLGVPVTGYSVAMTREHTEFAEAKLQARIFQRDLSEDDVNSLAAVSVAGIAAEGMAHEEVMGQTADLMDLQRILLRQRPPLSNAQQQNISRWAVWAAATLLRRHKAEHEALQAALAGGASLAECVRAIEGAGDAAAAAKPAAA</sequence>
<dbReference type="SUPFAM" id="SSF140990">
    <property type="entry name" value="FtsH protease domain-like"/>
    <property type="match status" value="1"/>
</dbReference>
<dbReference type="InterPro" id="IPR037219">
    <property type="entry name" value="Peptidase_M41-like"/>
</dbReference>
<dbReference type="PANTHER" id="PTHR33471">
    <property type="entry name" value="ATP-DEPENDENT ZINC METALLOPROTEASE-RELATED"/>
    <property type="match status" value="1"/>
</dbReference>
<gene>
    <name evidence="2" type="ORF">Rsub_12689</name>
</gene>
<feature type="transmembrane region" description="Helical" evidence="1">
    <location>
        <begin position="162"/>
        <end position="186"/>
    </location>
</feature>
<evidence type="ECO:0000313" key="3">
    <source>
        <dbReference type="Proteomes" id="UP000247498"/>
    </source>
</evidence>
<feature type="transmembrane region" description="Helical" evidence="1">
    <location>
        <begin position="136"/>
        <end position="156"/>
    </location>
</feature>
<dbReference type="InParanoid" id="A0A2V0PP25"/>
<dbReference type="EMBL" id="BDRX01000179">
    <property type="protein sequence ID" value="GBF99893.1"/>
    <property type="molecule type" value="Genomic_DNA"/>
</dbReference>
<dbReference type="GO" id="GO:0004176">
    <property type="term" value="F:ATP-dependent peptidase activity"/>
    <property type="evidence" value="ECO:0007669"/>
    <property type="project" value="InterPro"/>
</dbReference>
<dbReference type="Proteomes" id="UP000247498">
    <property type="component" value="Unassembled WGS sequence"/>
</dbReference>
<evidence type="ECO:0000256" key="1">
    <source>
        <dbReference type="SAM" id="Phobius"/>
    </source>
</evidence>
<dbReference type="STRING" id="307507.A0A2V0PP25"/>
<keyword evidence="1" id="KW-1133">Transmembrane helix</keyword>
<evidence type="ECO:0000313" key="2">
    <source>
        <dbReference type="EMBL" id="GBF99893.1"/>
    </source>
</evidence>
<protein>
    <submittedName>
        <fullName evidence="2">Uncharacterized protein</fullName>
    </submittedName>
</protein>
<keyword evidence="3" id="KW-1185">Reference proteome</keyword>
<dbReference type="Gene3D" id="1.20.58.760">
    <property type="entry name" value="Peptidase M41"/>
    <property type="match status" value="1"/>
</dbReference>
<dbReference type="PANTHER" id="PTHR33471:SF7">
    <property type="entry name" value="ATP-DEPENDENT ZINC METALLOPROTEASE-RELATED"/>
    <property type="match status" value="1"/>
</dbReference>
<dbReference type="OrthoDB" id="66620at2759"/>
<keyword evidence="1" id="KW-0812">Transmembrane</keyword>
<dbReference type="GO" id="GO:0004222">
    <property type="term" value="F:metalloendopeptidase activity"/>
    <property type="evidence" value="ECO:0007669"/>
    <property type="project" value="InterPro"/>
</dbReference>
<dbReference type="FunCoup" id="A0A2V0PP25">
    <property type="interactions" value="683"/>
</dbReference>
<organism evidence="2 3">
    <name type="scientific">Raphidocelis subcapitata</name>
    <dbReference type="NCBI Taxonomy" id="307507"/>
    <lineage>
        <taxon>Eukaryota</taxon>
        <taxon>Viridiplantae</taxon>
        <taxon>Chlorophyta</taxon>
        <taxon>core chlorophytes</taxon>
        <taxon>Chlorophyceae</taxon>
        <taxon>CS clade</taxon>
        <taxon>Sphaeropleales</taxon>
        <taxon>Selenastraceae</taxon>
        <taxon>Raphidocelis</taxon>
    </lineage>
</organism>
<reference evidence="2 3" key="1">
    <citation type="journal article" date="2018" name="Sci. Rep.">
        <title>Raphidocelis subcapitata (=Pseudokirchneriella subcapitata) provides an insight into genome evolution and environmental adaptations in the Sphaeropleales.</title>
        <authorList>
            <person name="Suzuki S."/>
            <person name="Yamaguchi H."/>
            <person name="Nakajima N."/>
            <person name="Kawachi M."/>
        </authorList>
    </citation>
    <scope>NUCLEOTIDE SEQUENCE [LARGE SCALE GENOMIC DNA]</scope>
    <source>
        <strain evidence="2 3">NIES-35</strain>
    </source>
</reference>
<dbReference type="GO" id="GO:0006508">
    <property type="term" value="P:proteolysis"/>
    <property type="evidence" value="ECO:0007669"/>
    <property type="project" value="InterPro"/>
</dbReference>
<keyword evidence="1" id="KW-0472">Membrane</keyword>
<comment type="caution">
    <text evidence="2">The sequence shown here is derived from an EMBL/GenBank/DDBJ whole genome shotgun (WGS) entry which is preliminary data.</text>
</comment>